<dbReference type="EC" id="3.5.1.19" evidence="6"/>
<dbReference type="Pfam" id="PF00857">
    <property type="entry name" value="Isochorismatase"/>
    <property type="match status" value="1"/>
</dbReference>
<keyword evidence="3" id="KW-0479">Metal-binding</keyword>
<keyword evidence="4 9" id="KW-0378">Hydrolase</keyword>
<dbReference type="PANTHER" id="PTHR11080:SF2">
    <property type="entry name" value="LD05707P"/>
    <property type="match status" value="1"/>
</dbReference>
<evidence type="ECO:0000256" key="3">
    <source>
        <dbReference type="ARBA" id="ARBA00022723"/>
    </source>
</evidence>
<dbReference type="Proteomes" id="UP000886070">
    <property type="component" value="Unassembled WGS sequence"/>
</dbReference>
<dbReference type="GO" id="GO:0046872">
    <property type="term" value="F:metal ion binding"/>
    <property type="evidence" value="ECO:0007669"/>
    <property type="project" value="UniProtKB-KW"/>
</dbReference>
<dbReference type="AlphaFoldDB" id="A0A7V5HZM3"/>
<evidence type="ECO:0000259" key="8">
    <source>
        <dbReference type="Pfam" id="PF00857"/>
    </source>
</evidence>
<name>A0A7V5HZM3_UNCAE</name>
<evidence type="ECO:0000256" key="6">
    <source>
        <dbReference type="ARBA" id="ARBA00039017"/>
    </source>
</evidence>
<feature type="domain" description="Isochorismatase-like" evidence="8">
    <location>
        <begin position="4"/>
        <end position="181"/>
    </location>
</feature>
<gene>
    <name evidence="9" type="primary">pncA</name>
    <name evidence="9" type="ORF">ENL39_02530</name>
</gene>
<dbReference type="NCBIfam" id="NF008623">
    <property type="entry name" value="PRK11609.1"/>
    <property type="match status" value="1"/>
</dbReference>
<evidence type="ECO:0000313" key="9">
    <source>
        <dbReference type="EMBL" id="HHF98346.1"/>
    </source>
</evidence>
<evidence type="ECO:0000256" key="1">
    <source>
        <dbReference type="ARBA" id="ARBA00006336"/>
    </source>
</evidence>
<comment type="similarity">
    <text evidence="1">Belongs to the isochorismatase family.</text>
</comment>
<evidence type="ECO:0000256" key="5">
    <source>
        <dbReference type="ARBA" id="ARBA00037900"/>
    </source>
</evidence>
<dbReference type="Gene3D" id="3.40.50.850">
    <property type="entry name" value="Isochorismatase-like"/>
    <property type="match status" value="1"/>
</dbReference>
<sequence length="197" mass="22162">MKKALLIVDVQNDFCPGGALAVPEGDKVVPTLNRYIELFSKKSFPIFASRDWHPEKTRHFKEFGGLWPEHCVQGTKGAEFHPGLLLPENTIVVSKGMDPDKDSYSVFEAFDFQGRRFDDILRSMGIVELYVGGIATDYCVKESVLDALKKGFKINLLIDAVKGVDEAQSRRAIEKMLSLGAEKKKFEEVVKELSRFC</sequence>
<comment type="caution">
    <text evidence="9">The sequence shown here is derived from an EMBL/GenBank/DDBJ whole genome shotgun (WGS) entry which is preliminary data.</text>
</comment>
<accession>A0A7V5HZM3</accession>
<dbReference type="PANTHER" id="PTHR11080">
    <property type="entry name" value="PYRAZINAMIDASE/NICOTINAMIDASE"/>
    <property type="match status" value="1"/>
</dbReference>
<dbReference type="InterPro" id="IPR052347">
    <property type="entry name" value="Isochorismatase_Nicotinamidase"/>
</dbReference>
<dbReference type="EMBL" id="DRTT01000077">
    <property type="protein sequence ID" value="HHF98346.1"/>
    <property type="molecule type" value="Genomic_DNA"/>
</dbReference>
<reference evidence="9" key="1">
    <citation type="journal article" date="2020" name="mSystems">
        <title>Genome- and Community-Level Interaction Insights into Carbon Utilization and Element Cycling Functions of Hydrothermarchaeota in Hydrothermal Sediment.</title>
        <authorList>
            <person name="Zhou Z."/>
            <person name="Liu Y."/>
            <person name="Xu W."/>
            <person name="Pan J."/>
            <person name="Luo Z.H."/>
            <person name="Li M."/>
        </authorList>
    </citation>
    <scope>NUCLEOTIDE SEQUENCE [LARGE SCALE GENOMIC DNA]</scope>
    <source>
        <strain evidence="9">HyVt-92</strain>
    </source>
</reference>
<evidence type="ECO:0000256" key="7">
    <source>
        <dbReference type="ARBA" id="ARBA00043224"/>
    </source>
</evidence>
<proteinExistence type="inferred from homology"/>
<dbReference type="GO" id="GO:0008936">
    <property type="term" value="F:nicotinamidase activity"/>
    <property type="evidence" value="ECO:0007669"/>
    <property type="project" value="UniProtKB-EC"/>
</dbReference>
<dbReference type="SUPFAM" id="SSF52499">
    <property type="entry name" value="Isochorismatase-like hydrolases"/>
    <property type="match status" value="1"/>
</dbReference>
<organism evidence="9">
    <name type="scientific">Aerophobetes bacterium</name>
    <dbReference type="NCBI Taxonomy" id="2030807"/>
    <lineage>
        <taxon>Bacteria</taxon>
        <taxon>Candidatus Aerophobota</taxon>
    </lineage>
</organism>
<evidence type="ECO:0000256" key="2">
    <source>
        <dbReference type="ARBA" id="ARBA00022642"/>
    </source>
</evidence>
<dbReference type="GO" id="GO:0019363">
    <property type="term" value="P:pyridine nucleotide biosynthetic process"/>
    <property type="evidence" value="ECO:0007669"/>
    <property type="project" value="UniProtKB-KW"/>
</dbReference>
<protein>
    <recommendedName>
        <fullName evidence="6">nicotinamidase</fullName>
        <ecNumber evidence="6">3.5.1.19</ecNumber>
    </recommendedName>
    <alternativeName>
        <fullName evidence="7">Nicotinamide deamidase</fullName>
    </alternativeName>
</protein>
<comment type="pathway">
    <text evidence="5">Cofactor biosynthesis; nicotinate biosynthesis; nicotinate from nicotinamide: step 1/1.</text>
</comment>
<dbReference type="CDD" id="cd01011">
    <property type="entry name" value="nicotinamidase"/>
    <property type="match status" value="1"/>
</dbReference>
<dbReference type="InterPro" id="IPR000868">
    <property type="entry name" value="Isochorismatase-like_dom"/>
</dbReference>
<keyword evidence="2" id="KW-0662">Pyridine nucleotide biosynthesis</keyword>
<evidence type="ECO:0000256" key="4">
    <source>
        <dbReference type="ARBA" id="ARBA00022801"/>
    </source>
</evidence>
<dbReference type="InterPro" id="IPR036380">
    <property type="entry name" value="Isochorismatase-like_sf"/>
</dbReference>